<keyword evidence="8" id="KW-0732">Signal</keyword>
<evidence type="ECO:0000313" key="11">
    <source>
        <dbReference type="Proteomes" id="UP000054823"/>
    </source>
</evidence>
<dbReference type="InterPro" id="IPR051156">
    <property type="entry name" value="Mito/Outer_Membr_Metalloprot"/>
</dbReference>
<keyword evidence="3" id="KW-0479">Metal-binding</keyword>
<proteinExistence type="predicted"/>
<dbReference type="GO" id="GO:0046872">
    <property type="term" value="F:metal ion binding"/>
    <property type="evidence" value="ECO:0007669"/>
    <property type="project" value="UniProtKB-KW"/>
</dbReference>
<feature type="signal peptide" evidence="8">
    <location>
        <begin position="1"/>
        <end position="31"/>
    </location>
</feature>
<keyword evidence="7" id="KW-0802">TPR repeat</keyword>
<feature type="repeat" description="TPR" evidence="7">
    <location>
        <begin position="309"/>
        <end position="342"/>
    </location>
</feature>
<organism evidence="10 11">
    <name type="scientific">Shimia marina</name>
    <dbReference type="NCBI Taxonomy" id="321267"/>
    <lineage>
        <taxon>Bacteria</taxon>
        <taxon>Pseudomonadati</taxon>
        <taxon>Pseudomonadota</taxon>
        <taxon>Alphaproteobacteria</taxon>
        <taxon>Rhodobacterales</taxon>
        <taxon>Roseobacteraceae</taxon>
    </lineage>
</organism>
<dbReference type="STRING" id="321267.SHM7688_02439"/>
<dbReference type="Gene3D" id="3.30.2010.10">
    <property type="entry name" value="Metalloproteases ('zincins'), catalytic domain"/>
    <property type="match status" value="1"/>
</dbReference>
<evidence type="ECO:0000256" key="4">
    <source>
        <dbReference type="ARBA" id="ARBA00022801"/>
    </source>
</evidence>
<evidence type="ECO:0000256" key="1">
    <source>
        <dbReference type="ARBA" id="ARBA00001947"/>
    </source>
</evidence>
<keyword evidence="5" id="KW-0862">Zinc</keyword>
<keyword evidence="6" id="KW-0482">Metalloprotease</keyword>
<dbReference type="SUPFAM" id="SSF48452">
    <property type="entry name" value="TPR-like"/>
    <property type="match status" value="1"/>
</dbReference>
<protein>
    <submittedName>
        <fullName evidence="10">TPR repeat-containing protein YfgC</fullName>
    </submittedName>
</protein>
<evidence type="ECO:0000256" key="7">
    <source>
        <dbReference type="PROSITE-ProRule" id="PRU00339"/>
    </source>
</evidence>
<dbReference type="PROSITE" id="PS50005">
    <property type="entry name" value="TPR"/>
    <property type="match status" value="1"/>
</dbReference>
<dbReference type="SMART" id="SM00028">
    <property type="entry name" value="TPR"/>
    <property type="match status" value="3"/>
</dbReference>
<dbReference type="Gene3D" id="1.25.40.10">
    <property type="entry name" value="Tetratricopeptide repeat domain"/>
    <property type="match status" value="1"/>
</dbReference>
<evidence type="ECO:0000259" key="9">
    <source>
        <dbReference type="Pfam" id="PF01435"/>
    </source>
</evidence>
<dbReference type="InterPro" id="IPR019734">
    <property type="entry name" value="TPR_rpt"/>
</dbReference>
<dbReference type="PANTHER" id="PTHR22726">
    <property type="entry name" value="METALLOENDOPEPTIDASE OMA1"/>
    <property type="match status" value="1"/>
</dbReference>
<keyword evidence="2" id="KW-0645">Protease</keyword>
<dbReference type="GO" id="GO:0004222">
    <property type="term" value="F:metalloendopeptidase activity"/>
    <property type="evidence" value="ECO:0007669"/>
    <property type="project" value="InterPro"/>
</dbReference>
<evidence type="ECO:0000256" key="6">
    <source>
        <dbReference type="ARBA" id="ARBA00023049"/>
    </source>
</evidence>
<dbReference type="EMBL" id="CYPW01000024">
    <property type="protein sequence ID" value="CUH52988.1"/>
    <property type="molecule type" value="Genomic_DNA"/>
</dbReference>
<comment type="cofactor">
    <cofactor evidence="1">
        <name>Zn(2+)</name>
        <dbReference type="ChEBI" id="CHEBI:29105"/>
    </cofactor>
</comment>
<feature type="chain" id="PRO_5006015557" evidence="8">
    <location>
        <begin position="32"/>
        <end position="448"/>
    </location>
</feature>
<dbReference type="GO" id="GO:0051603">
    <property type="term" value="P:proteolysis involved in protein catabolic process"/>
    <property type="evidence" value="ECO:0007669"/>
    <property type="project" value="TreeGrafter"/>
</dbReference>
<dbReference type="AlphaFoldDB" id="A0A0N7LS94"/>
<accession>A0A0N7LS94</accession>
<name>A0A0N7LS94_9RHOB</name>
<dbReference type="CDD" id="cd07324">
    <property type="entry name" value="M48C_Oma1-like"/>
    <property type="match status" value="1"/>
</dbReference>
<dbReference type="GO" id="GO:0016020">
    <property type="term" value="C:membrane"/>
    <property type="evidence" value="ECO:0007669"/>
    <property type="project" value="TreeGrafter"/>
</dbReference>
<evidence type="ECO:0000256" key="2">
    <source>
        <dbReference type="ARBA" id="ARBA00022670"/>
    </source>
</evidence>
<dbReference type="Proteomes" id="UP000054823">
    <property type="component" value="Unassembled WGS sequence"/>
</dbReference>
<dbReference type="PANTHER" id="PTHR22726:SF1">
    <property type="entry name" value="METALLOENDOPEPTIDASE OMA1, MITOCHONDRIAL"/>
    <property type="match status" value="1"/>
</dbReference>
<keyword evidence="4" id="KW-0378">Hydrolase</keyword>
<dbReference type="InterPro" id="IPR001915">
    <property type="entry name" value="Peptidase_M48"/>
</dbReference>
<reference evidence="10 11" key="1">
    <citation type="submission" date="2015-09" db="EMBL/GenBank/DDBJ databases">
        <authorList>
            <consortium name="Swine Surveillance"/>
        </authorList>
    </citation>
    <scope>NUCLEOTIDE SEQUENCE [LARGE SCALE GENOMIC DNA]</scope>
    <source>
        <strain evidence="10 11">CECT 7688</strain>
    </source>
</reference>
<gene>
    <name evidence="10" type="primary">yfgC_1</name>
    <name evidence="10" type="ORF">SHM7688_02439</name>
</gene>
<dbReference type="Pfam" id="PF14559">
    <property type="entry name" value="TPR_19"/>
    <property type="match status" value="1"/>
</dbReference>
<dbReference type="Pfam" id="PF01435">
    <property type="entry name" value="Peptidase_M48"/>
    <property type="match status" value="1"/>
</dbReference>
<evidence type="ECO:0000313" key="10">
    <source>
        <dbReference type="EMBL" id="CUH52988.1"/>
    </source>
</evidence>
<evidence type="ECO:0000256" key="3">
    <source>
        <dbReference type="ARBA" id="ARBA00022723"/>
    </source>
</evidence>
<dbReference type="InterPro" id="IPR011990">
    <property type="entry name" value="TPR-like_helical_dom_sf"/>
</dbReference>
<evidence type="ECO:0000256" key="5">
    <source>
        <dbReference type="ARBA" id="ARBA00022833"/>
    </source>
</evidence>
<feature type="domain" description="Peptidase M48" evidence="9">
    <location>
        <begin position="36"/>
        <end position="227"/>
    </location>
</feature>
<sequence>MAAPSITRFHARAVALLTALVLFLSAPFASAVPLARDPDIEHALRKMAAPILNAAGLGDSVKILLVNDERLNAFVVDHSHIFINTGMLMRMTSPEMLQSVIAHEAAHIANGHITRRMANLDSARSASGLGLALALAAAAASGRGDVGAAVALGTQNSALRQFLAHTRAEEASADQSSVRYMAAAGIDPIGAVQVQQIFAGQELLNVSRQDPYMRSHPLTRDRLRAMQGFVTAYGGKSRKQPELDYWYDRARSKATAFLRPTKWTFQRADESTTEDIRHMRLSVAYHRQQNAAKALSHINQALALRPKDAYYYELKGQILLENRQFQNAVKAYRTSADLAPRNALILGGLGRALLTVNRPKEALTYLEKARSLDFRDAKVLRDLGSAYAQTGQHGLASLATAERYALANRLNDADIHARRALARLPKGSSAARRAADIVSAAERVQKRK</sequence>
<evidence type="ECO:0000256" key="8">
    <source>
        <dbReference type="SAM" id="SignalP"/>
    </source>
</evidence>
<dbReference type="RefSeq" id="WP_058240161.1">
    <property type="nucleotide sequence ID" value="NZ_CYPW01000024.1"/>
</dbReference>
<keyword evidence="11" id="KW-1185">Reference proteome</keyword>